<evidence type="ECO:0000313" key="3">
    <source>
        <dbReference type="Proteomes" id="UP000325134"/>
    </source>
</evidence>
<reference evidence="2 3" key="1">
    <citation type="submission" date="2016-11" db="EMBL/GenBank/DDBJ databases">
        <authorList>
            <person name="Varghese N."/>
            <person name="Submissions S."/>
        </authorList>
    </citation>
    <scope>NUCLEOTIDE SEQUENCE [LARGE SCALE GENOMIC DNA]</scope>
    <source>
        <strain evidence="2 3">DSM 29341</strain>
    </source>
</reference>
<organism evidence="2 3">
    <name type="scientific">Ruegeria intermedia</name>
    <dbReference type="NCBI Taxonomy" id="996115"/>
    <lineage>
        <taxon>Bacteria</taxon>
        <taxon>Pseudomonadati</taxon>
        <taxon>Pseudomonadota</taxon>
        <taxon>Alphaproteobacteria</taxon>
        <taxon>Rhodobacterales</taxon>
        <taxon>Roseobacteraceae</taxon>
        <taxon>Ruegeria</taxon>
    </lineage>
</organism>
<evidence type="ECO:0000313" key="2">
    <source>
        <dbReference type="EMBL" id="SHF40837.1"/>
    </source>
</evidence>
<dbReference type="EMBL" id="FQVK01000038">
    <property type="protein sequence ID" value="SHF40837.1"/>
    <property type="molecule type" value="Genomic_DNA"/>
</dbReference>
<evidence type="ECO:0000256" key="1">
    <source>
        <dbReference type="SAM" id="MobiDB-lite"/>
    </source>
</evidence>
<feature type="compositionally biased region" description="Polar residues" evidence="1">
    <location>
        <begin position="162"/>
        <end position="177"/>
    </location>
</feature>
<accession>A0A1M5BER5</accession>
<sequence>MSTLCQQNPDAACQRMASDSWANARHGDRRVLEASQGVEPLSEPVVVLLAVDDMLEAMRGHQLGGAVVADEDLREIQSEVWRHECKRCIKPRLARLSFGPQRAYLGATRQDGTSIFIQFLPRGNLSNLHSWGAGACPSRRSALALDSKMTGAKRPVAGPIYQPQTGGKRSFSADAND</sequence>
<name>A0A1M5BER5_9RHOB</name>
<gene>
    <name evidence="2" type="ORF">SAMN05444279_1381</name>
</gene>
<dbReference type="Proteomes" id="UP000325134">
    <property type="component" value="Unassembled WGS sequence"/>
</dbReference>
<protein>
    <submittedName>
        <fullName evidence="2">Uncharacterized protein</fullName>
    </submittedName>
</protein>
<feature type="region of interest" description="Disordered" evidence="1">
    <location>
        <begin position="153"/>
        <end position="177"/>
    </location>
</feature>
<keyword evidence="3" id="KW-1185">Reference proteome</keyword>
<dbReference type="AlphaFoldDB" id="A0A1M5BER5"/>
<proteinExistence type="predicted"/>